<reference evidence="1" key="1">
    <citation type="journal article" date="2015" name="Nature">
        <title>Complex archaea that bridge the gap between prokaryotes and eukaryotes.</title>
        <authorList>
            <person name="Spang A."/>
            <person name="Saw J.H."/>
            <person name="Jorgensen S.L."/>
            <person name="Zaremba-Niedzwiedzka K."/>
            <person name="Martijn J."/>
            <person name="Lind A.E."/>
            <person name="van Eijk R."/>
            <person name="Schleper C."/>
            <person name="Guy L."/>
            <person name="Ettema T.J."/>
        </authorList>
    </citation>
    <scope>NUCLEOTIDE SEQUENCE</scope>
</reference>
<name>A0A0F9V8E2_9ZZZZ</name>
<organism evidence="1">
    <name type="scientific">marine sediment metagenome</name>
    <dbReference type="NCBI Taxonomy" id="412755"/>
    <lineage>
        <taxon>unclassified sequences</taxon>
        <taxon>metagenomes</taxon>
        <taxon>ecological metagenomes</taxon>
    </lineage>
</organism>
<sequence>MITRPITPSPIIGKNVRRCFDKICENFGIVAGLNISEPIQSRETLEELFIAFVDIHTSSHFDISGREVLRCHVKSTKNYKNLRRLIRTRLISSLRDIQDLVEDSLRSLGAKV</sequence>
<dbReference type="AlphaFoldDB" id="A0A0F9V8E2"/>
<evidence type="ECO:0000313" key="1">
    <source>
        <dbReference type="EMBL" id="KKN69781.1"/>
    </source>
</evidence>
<dbReference type="EMBL" id="LAZR01000418">
    <property type="protein sequence ID" value="KKN69781.1"/>
    <property type="molecule type" value="Genomic_DNA"/>
</dbReference>
<protein>
    <submittedName>
        <fullName evidence="1">Uncharacterized protein</fullName>
    </submittedName>
</protein>
<accession>A0A0F9V8E2</accession>
<proteinExistence type="predicted"/>
<gene>
    <name evidence="1" type="ORF">LCGC14_0437270</name>
</gene>
<comment type="caution">
    <text evidence="1">The sequence shown here is derived from an EMBL/GenBank/DDBJ whole genome shotgun (WGS) entry which is preliminary data.</text>
</comment>